<dbReference type="PANTHER" id="PTHR13754">
    <property type="entry name" value="METALLO-BETA-LACTAMASE SUPERFAMILY PROTEIN"/>
    <property type="match status" value="1"/>
</dbReference>
<name>Q5KJG6_CRYD1</name>
<dbReference type="InterPro" id="IPR036866">
    <property type="entry name" value="RibonucZ/Hydroxyglut_hydro"/>
</dbReference>
<dbReference type="CDD" id="cd07713">
    <property type="entry name" value="DHPS-like_MBL-fold"/>
    <property type="match status" value="1"/>
</dbReference>
<feature type="domain" description="Metallo-beta-lactamase" evidence="2">
    <location>
        <begin position="77"/>
        <end position="131"/>
    </location>
</feature>
<dbReference type="InterPro" id="IPR052926">
    <property type="entry name" value="Metallo-beta-lactamase_dom"/>
</dbReference>
<dbReference type="Proteomes" id="UP000002149">
    <property type="component" value="Chromosome 3"/>
</dbReference>
<evidence type="ECO:0000259" key="2">
    <source>
        <dbReference type="Pfam" id="PF00753"/>
    </source>
</evidence>
<dbReference type="Pfam" id="PF00753">
    <property type="entry name" value="Lactamase_B"/>
    <property type="match status" value="1"/>
</dbReference>
<dbReference type="InterPro" id="IPR041712">
    <property type="entry name" value="DHPS-like_MBL-fold"/>
</dbReference>
<dbReference type="OrthoDB" id="1470350at2759"/>
<dbReference type="SUPFAM" id="SSF56281">
    <property type="entry name" value="Metallo-hydrolase/oxidoreductase"/>
    <property type="match status" value="1"/>
</dbReference>
<dbReference type="eggNOG" id="ENOG502RYVC">
    <property type="taxonomic scope" value="Eukaryota"/>
</dbReference>
<dbReference type="PaxDb" id="214684-Q5KJG6"/>
<protein>
    <recommendedName>
        <fullName evidence="2">Metallo-beta-lactamase domain-containing protein</fullName>
    </recommendedName>
</protein>
<feature type="region of interest" description="Disordered" evidence="1">
    <location>
        <begin position="137"/>
        <end position="175"/>
    </location>
</feature>
<proteinExistence type="predicted"/>
<reference evidence="3 4" key="1">
    <citation type="journal article" date="2005" name="Science">
        <title>The genome of the basidiomycetous yeast and human pathogen Cryptococcus neoformans.</title>
        <authorList>
            <person name="Loftus B.J."/>
            <person name="Fung E."/>
            <person name="Roncaglia P."/>
            <person name="Rowley D."/>
            <person name="Amedeo P."/>
            <person name="Bruno D."/>
            <person name="Vamathevan J."/>
            <person name="Miranda M."/>
            <person name="Anderson I.J."/>
            <person name="Fraser J.A."/>
            <person name="Allen J.E."/>
            <person name="Bosdet I.E."/>
            <person name="Brent M.R."/>
            <person name="Chiu R."/>
            <person name="Doering T.L."/>
            <person name="Donlin M.J."/>
            <person name="D'Souza C.A."/>
            <person name="Fox D.S."/>
            <person name="Grinberg V."/>
            <person name="Fu J."/>
            <person name="Fukushima M."/>
            <person name="Haas B.J."/>
            <person name="Huang J.C."/>
            <person name="Janbon G."/>
            <person name="Jones S.J."/>
            <person name="Koo H.L."/>
            <person name="Krzywinski M.I."/>
            <person name="Kwon-Chung J.K."/>
            <person name="Lengeler K.B."/>
            <person name="Maiti R."/>
            <person name="Marra M.A."/>
            <person name="Marra R.E."/>
            <person name="Mathewson C.A."/>
            <person name="Mitchell T.G."/>
            <person name="Pertea M."/>
            <person name="Riggs F.R."/>
            <person name="Salzberg S.L."/>
            <person name="Schein J.E."/>
            <person name="Shvartsbeyn A."/>
            <person name="Shin H."/>
            <person name="Shumway M."/>
            <person name="Specht C.A."/>
            <person name="Suh B.B."/>
            <person name="Tenney A."/>
            <person name="Utterback T.R."/>
            <person name="Wickes B.L."/>
            <person name="Wortman J.R."/>
            <person name="Wye N.H."/>
            <person name="Kronstad J.W."/>
            <person name="Lodge J.K."/>
            <person name="Heitman J."/>
            <person name="Davis R.W."/>
            <person name="Fraser C.M."/>
            <person name="Hyman R.W."/>
        </authorList>
    </citation>
    <scope>NUCLEOTIDE SEQUENCE [LARGE SCALE GENOMIC DNA]</scope>
    <source>
        <strain evidence="4">JEC21 / ATCC MYA-565</strain>
    </source>
</reference>
<keyword evidence="4" id="KW-1185">Reference proteome</keyword>
<feature type="compositionally biased region" description="Low complexity" evidence="1">
    <location>
        <begin position="137"/>
        <end position="146"/>
    </location>
</feature>
<sequence>MSPPLDLTPVDKLEVLILVDNFVEWFSTLPSEFTHELPQHLASPDAPKDPLTGLPIMDFDNYCCGAHGLSILLKTTIGGNTYSVLLDSGPEPKTIERNVAAMSVDLVQLDALVLSHWHRDHSGGIVRVLELRQEQQEQQAQQAQQEGITRTKLQIDLHPSRPTRRGIARPSNPEPFCNLPADPTFEEIKAAGGKVDLHDEPHEIVVGSKSGNGDQGKTGIGVSGEIKRVVDYEKGVVGGVRWEKDESTGEEGWFTDTMIMDERYVVVDVKGKGLVVFSSCSHAGISNVLTSLLPLSRPIHALIAGLHLVPTAHQPARQTIDFITRRVQPRPRWVVPLHCTGLEARGWLREKLGEGCVLAGVGVRGVFGGAGEMEEEEEGFKIVD</sequence>
<evidence type="ECO:0000313" key="3">
    <source>
        <dbReference type="EMBL" id="AAW42640.2"/>
    </source>
</evidence>
<dbReference type="InParanoid" id="Q5KJG6"/>
<evidence type="ECO:0000256" key="1">
    <source>
        <dbReference type="SAM" id="MobiDB-lite"/>
    </source>
</evidence>
<dbReference type="AlphaFoldDB" id="Q5KJG6"/>
<organism evidence="3 4">
    <name type="scientific">Cryptococcus deneoformans (strain JEC21 / ATCC MYA-565)</name>
    <name type="common">Cryptococcus neoformans var. neoformans serotype D</name>
    <dbReference type="NCBI Taxonomy" id="214684"/>
    <lineage>
        <taxon>Eukaryota</taxon>
        <taxon>Fungi</taxon>
        <taxon>Dikarya</taxon>
        <taxon>Basidiomycota</taxon>
        <taxon>Agaricomycotina</taxon>
        <taxon>Tremellomycetes</taxon>
        <taxon>Tremellales</taxon>
        <taxon>Cryptococcaceae</taxon>
        <taxon>Cryptococcus</taxon>
        <taxon>Cryptococcus neoformans species complex</taxon>
    </lineage>
</organism>
<dbReference type="Gene3D" id="3.60.15.10">
    <property type="entry name" value="Ribonuclease Z/Hydroxyacylglutathione hydrolase-like"/>
    <property type="match status" value="1"/>
</dbReference>
<evidence type="ECO:0000313" key="4">
    <source>
        <dbReference type="Proteomes" id="UP000002149"/>
    </source>
</evidence>
<gene>
    <name evidence="3" type="ordered locus">CNC06610</name>
</gene>
<dbReference type="InterPro" id="IPR001279">
    <property type="entry name" value="Metallo-B-lactamas"/>
</dbReference>
<dbReference type="PANTHER" id="PTHR13754:SF13">
    <property type="entry name" value="METALLO-BETA-LACTAMASE SUPERFAMILY PROTEIN (AFU_ORTHOLOGUE AFUA_3G07630)"/>
    <property type="match status" value="1"/>
</dbReference>
<dbReference type="RefSeq" id="XP_024512540.1">
    <property type="nucleotide sequence ID" value="XM_024656893.1"/>
</dbReference>
<dbReference type="STRING" id="214684.Q5KJG6"/>
<dbReference type="EMBL" id="AE017343">
    <property type="protein sequence ID" value="AAW42640.2"/>
    <property type="molecule type" value="Genomic_DNA"/>
</dbReference>
<dbReference type="GeneID" id="3256372"/>
<dbReference type="HOGENOM" id="CLU_036012_2_0_1"/>
<dbReference type="GO" id="GO:0016740">
    <property type="term" value="F:transferase activity"/>
    <property type="evidence" value="ECO:0000318"/>
    <property type="project" value="GO_Central"/>
</dbReference>
<accession>Q5KJG6</accession>
<dbReference type="VEuPathDB" id="FungiDB:CNC06610"/>
<dbReference type="KEGG" id="cne:CNC06610"/>